<feature type="compositionally biased region" description="Basic and acidic residues" evidence="1">
    <location>
        <begin position="182"/>
        <end position="194"/>
    </location>
</feature>
<name>A0ABD1E9L0_HYPHA</name>
<protein>
    <submittedName>
        <fullName evidence="2">Uncharacterized protein</fullName>
    </submittedName>
</protein>
<evidence type="ECO:0000313" key="2">
    <source>
        <dbReference type="EMBL" id="KAL1491348.1"/>
    </source>
</evidence>
<dbReference type="AlphaFoldDB" id="A0ABD1E9L0"/>
<organism evidence="2 3">
    <name type="scientific">Hypothenemus hampei</name>
    <name type="common">Coffee berry borer</name>
    <dbReference type="NCBI Taxonomy" id="57062"/>
    <lineage>
        <taxon>Eukaryota</taxon>
        <taxon>Metazoa</taxon>
        <taxon>Ecdysozoa</taxon>
        <taxon>Arthropoda</taxon>
        <taxon>Hexapoda</taxon>
        <taxon>Insecta</taxon>
        <taxon>Pterygota</taxon>
        <taxon>Neoptera</taxon>
        <taxon>Endopterygota</taxon>
        <taxon>Coleoptera</taxon>
        <taxon>Polyphaga</taxon>
        <taxon>Cucujiformia</taxon>
        <taxon>Curculionidae</taxon>
        <taxon>Scolytinae</taxon>
        <taxon>Hypothenemus</taxon>
    </lineage>
</organism>
<dbReference type="EMBL" id="JBDJPC010000009">
    <property type="protein sequence ID" value="KAL1491348.1"/>
    <property type="molecule type" value="Genomic_DNA"/>
</dbReference>
<accession>A0ABD1E9L0</accession>
<feature type="region of interest" description="Disordered" evidence="1">
    <location>
        <begin position="182"/>
        <end position="207"/>
    </location>
</feature>
<reference evidence="2 3" key="1">
    <citation type="submission" date="2024-05" db="EMBL/GenBank/DDBJ databases">
        <title>Genetic variation in Jamaican populations of the coffee berry borer (Hypothenemus hampei).</title>
        <authorList>
            <person name="Errbii M."/>
            <person name="Myrie A."/>
        </authorList>
    </citation>
    <scope>NUCLEOTIDE SEQUENCE [LARGE SCALE GENOMIC DNA]</scope>
    <source>
        <strain evidence="2">JA-Hopewell-2020-01-JO</strain>
        <tissue evidence="2">Whole body</tissue>
    </source>
</reference>
<dbReference type="Proteomes" id="UP001566132">
    <property type="component" value="Unassembled WGS sequence"/>
</dbReference>
<comment type="caution">
    <text evidence="2">The sequence shown here is derived from an EMBL/GenBank/DDBJ whole genome shotgun (WGS) entry which is preliminary data.</text>
</comment>
<evidence type="ECO:0000313" key="3">
    <source>
        <dbReference type="Proteomes" id="UP001566132"/>
    </source>
</evidence>
<gene>
    <name evidence="2" type="ORF">ABEB36_011957</name>
</gene>
<proteinExistence type="predicted"/>
<evidence type="ECO:0000256" key="1">
    <source>
        <dbReference type="SAM" id="MobiDB-lite"/>
    </source>
</evidence>
<keyword evidence="3" id="KW-1185">Reference proteome</keyword>
<sequence length="290" mass="33485">MNCFTEKVKLDVFNEKTTYLNDYKQYCDVQQETVRTQHIREEPKVPSPPERRRIEDHETFCKWKDDVYIPFNLLIDPKPIIQTDPRNPFKKLDSLPDDAKIEAQKKRPRIYLAPACSIDDVPDVEMRKLLCDYMYTTEWRKAEVEGASGFKPNTPDIATIETKDCVLENGLHRPLKETVIQESKECNEKQRKNSSDPTKNTCTHKDPPVLCGASEDPLKNLVPEPIKKEISDAITQNRLRLAHDLTSPSYTGYKPRFAYGVTIVKNSLPPTHPMLSTYQAVTSRYVQDLK</sequence>